<evidence type="ECO:0000256" key="2">
    <source>
        <dbReference type="ARBA" id="ARBA00022448"/>
    </source>
</evidence>
<feature type="transmembrane region" description="Helical" evidence="10">
    <location>
        <begin position="362"/>
        <end position="382"/>
    </location>
</feature>
<evidence type="ECO:0000256" key="7">
    <source>
        <dbReference type="ARBA" id="ARBA00023303"/>
    </source>
</evidence>
<evidence type="ECO:0000256" key="1">
    <source>
        <dbReference type="ARBA" id="ARBA00004141"/>
    </source>
</evidence>
<dbReference type="Gene3D" id="1.10.287.70">
    <property type="match status" value="1"/>
</dbReference>
<dbReference type="PANTHER" id="PTHR11003">
    <property type="entry name" value="POTASSIUM CHANNEL, SUBFAMILY K"/>
    <property type="match status" value="1"/>
</dbReference>
<evidence type="ECO:0000256" key="10">
    <source>
        <dbReference type="SAM" id="Phobius"/>
    </source>
</evidence>
<comment type="caution">
    <text evidence="12">The sequence shown here is derived from an EMBL/GenBank/DDBJ whole genome shotgun (WGS) entry which is preliminary data.</text>
</comment>
<reference evidence="12 13" key="1">
    <citation type="journal article" date="2017" name="Curr. Biol.">
        <title>Genome architecture and evolution of a unichromosomal asexual nematode.</title>
        <authorList>
            <person name="Fradin H."/>
            <person name="Zegar C."/>
            <person name="Gutwein M."/>
            <person name="Lucas J."/>
            <person name="Kovtun M."/>
            <person name="Corcoran D."/>
            <person name="Baugh L.R."/>
            <person name="Kiontke K."/>
            <person name="Gunsalus K."/>
            <person name="Fitch D.H."/>
            <person name="Piano F."/>
        </authorList>
    </citation>
    <scope>NUCLEOTIDE SEQUENCE [LARGE SCALE GENOMIC DNA]</scope>
    <source>
        <strain evidence="12">PF1309</strain>
    </source>
</reference>
<organism evidence="12 13">
    <name type="scientific">Diploscapter pachys</name>
    <dbReference type="NCBI Taxonomy" id="2018661"/>
    <lineage>
        <taxon>Eukaryota</taxon>
        <taxon>Metazoa</taxon>
        <taxon>Ecdysozoa</taxon>
        <taxon>Nematoda</taxon>
        <taxon>Chromadorea</taxon>
        <taxon>Rhabditida</taxon>
        <taxon>Rhabditina</taxon>
        <taxon>Rhabditomorpha</taxon>
        <taxon>Rhabditoidea</taxon>
        <taxon>Rhabditidae</taxon>
        <taxon>Diploscapter</taxon>
    </lineage>
</organism>
<keyword evidence="2 8" id="KW-0813">Transport</keyword>
<feature type="domain" description="Potassium channel" evidence="11">
    <location>
        <begin position="231"/>
        <end position="270"/>
    </location>
</feature>
<dbReference type="InterPro" id="IPR013099">
    <property type="entry name" value="K_chnl_dom"/>
</dbReference>
<dbReference type="Pfam" id="PF07885">
    <property type="entry name" value="Ion_trans_2"/>
    <property type="match status" value="2"/>
</dbReference>
<dbReference type="Proteomes" id="UP000218231">
    <property type="component" value="Unassembled WGS sequence"/>
</dbReference>
<dbReference type="GO" id="GO:0030322">
    <property type="term" value="P:stabilization of membrane potential"/>
    <property type="evidence" value="ECO:0007669"/>
    <property type="project" value="TreeGrafter"/>
</dbReference>
<dbReference type="InterPro" id="IPR003961">
    <property type="entry name" value="FN3_dom"/>
</dbReference>
<evidence type="ECO:0000313" key="13">
    <source>
        <dbReference type="Proteomes" id="UP000218231"/>
    </source>
</evidence>
<keyword evidence="6 10" id="KW-0472">Membrane</keyword>
<evidence type="ECO:0000256" key="6">
    <source>
        <dbReference type="ARBA" id="ARBA00023136"/>
    </source>
</evidence>
<comment type="similarity">
    <text evidence="8">Belongs to the two pore domain potassium channel (TC 1.A.1.8) family.</text>
</comment>
<feature type="transmembrane region" description="Helical" evidence="10">
    <location>
        <begin position="245"/>
        <end position="263"/>
    </location>
</feature>
<dbReference type="CDD" id="cd00063">
    <property type="entry name" value="FN3"/>
    <property type="match status" value="1"/>
</dbReference>
<evidence type="ECO:0000256" key="5">
    <source>
        <dbReference type="ARBA" id="ARBA00023065"/>
    </source>
</evidence>
<feature type="domain" description="Potassium channel" evidence="11">
    <location>
        <begin position="343"/>
        <end position="414"/>
    </location>
</feature>
<feature type="transmembrane region" description="Helical" evidence="10">
    <location>
        <begin position="153"/>
        <end position="173"/>
    </location>
</feature>
<proteinExistence type="inferred from homology"/>
<evidence type="ECO:0000256" key="8">
    <source>
        <dbReference type="RuleBase" id="RU003857"/>
    </source>
</evidence>
<evidence type="ECO:0000256" key="9">
    <source>
        <dbReference type="SAM" id="MobiDB-lite"/>
    </source>
</evidence>
<feature type="compositionally biased region" description="Basic and acidic residues" evidence="9">
    <location>
        <begin position="1"/>
        <end position="24"/>
    </location>
</feature>
<evidence type="ECO:0000256" key="3">
    <source>
        <dbReference type="ARBA" id="ARBA00022692"/>
    </source>
</evidence>
<keyword evidence="3 8" id="KW-0812">Transmembrane</keyword>
<protein>
    <recommendedName>
        <fullName evidence="11">Potassium channel domain-containing protein</fullName>
    </recommendedName>
</protein>
<keyword evidence="4 10" id="KW-1133">Transmembrane helix</keyword>
<dbReference type="InterPro" id="IPR003280">
    <property type="entry name" value="2pore_dom_K_chnl"/>
</dbReference>
<feature type="transmembrane region" description="Helical" evidence="10">
    <location>
        <begin position="388"/>
        <end position="415"/>
    </location>
</feature>
<dbReference type="PRINTS" id="PR01333">
    <property type="entry name" value="2POREKCHANEL"/>
</dbReference>
<dbReference type="GO" id="GO:0005886">
    <property type="term" value="C:plasma membrane"/>
    <property type="evidence" value="ECO:0007669"/>
    <property type="project" value="TreeGrafter"/>
</dbReference>
<accession>A0A2A2L5Y8</accession>
<gene>
    <name evidence="12" type="ORF">WR25_04714</name>
</gene>
<feature type="compositionally biased region" description="Low complexity" evidence="9">
    <location>
        <begin position="35"/>
        <end position="44"/>
    </location>
</feature>
<dbReference type="STRING" id="2018661.A0A2A2L5Y8"/>
<sequence length="615" mass="69818">MENSRESTGELRLSEMETAEMKTEEMEEEGEMPEEPSQGPPESENGLEEEGPMQTQTEHVGKMQDDDTEVEEGDCWMLKAGPGEDQARKPLIGMGRKRRQSSSASAMGMGMKRINSNMNLHGHNCNFLPIDALAENEVTDVKGMVFRLALPHVTLLLVSITYALLGGWILTIIKAHDQVTHSSELLENSKHQFVRHFMLNRTNRLDSAQKLDEFVQQVHKIYEKKPFNWNIGYGTDAPITYEGRIFCVLYLFFGIPLYLITLADLAKFCTEIMNRGYTEFMKHKFQLTRAYKRWRRGRLRRDSVKIGQVIIAGGEDEVAEFLWTHLEHAQFVEVPFLLVIGLLLFWIGFSSYAIAKIEGWSLIDGFYFVMMSVLTVGFGDLAPRNDSFTLVVLLIILAGLVLTTTCVDIVGAYYIDRLHFFGRRLEDDPLSWLKEVQQKRIEAMKREAMRKLFETVSALNYLKFTAMKSLVDRADEQQSLLPEPSTVPQTIRLDAISSESATVSWKSPKVNNGPEVGQEVVLVSAVYRQSLALYPDSDEKRIEETKVEDVEEEREDGERENLPELFIGQGLLEEEGSSSTSHADESSWETNTSCSLNSKSVRFALDEEQDKQTGA</sequence>
<evidence type="ECO:0000259" key="11">
    <source>
        <dbReference type="Pfam" id="PF07885"/>
    </source>
</evidence>
<feature type="region of interest" description="Disordered" evidence="9">
    <location>
        <begin position="79"/>
        <end position="105"/>
    </location>
</feature>
<name>A0A2A2L5Y8_9BILA</name>
<feature type="region of interest" description="Disordered" evidence="9">
    <location>
        <begin position="1"/>
        <end position="67"/>
    </location>
</feature>
<dbReference type="EMBL" id="LIAE01007140">
    <property type="protein sequence ID" value="PAV81681.1"/>
    <property type="molecule type" value="Genomic_DNA"/>
</dbReference>
<dbReference type="AlphaFoldDB" id="A0A2A2L5Y8"/>
<evidence type="ECO:0000256" key="4">
    <source>
        <dbReference type="ARBA" id="ARBA00022989"/>
    </source>
</evidence>
<comment type="subcellular location">
    <subcellularLocation>
        <location evidence="1">Membrane</location>
        <topology evidence="1">Multi-pass membrane protein</topology>
    </subcellularLocation>
</comment>
<dbReference type="OrthoDB" id="8923679at2759"/>
<dbReference type="SUPFAM" id="SSF81324">
    <property type="entry name" value="Voltage-gated potassium channels"/>
    <property type="match status" value="1"/>
</dbReference>
<evidence type="ECO:0000313" key="12">
    <source>
        <dbReference type="EMBL" id="PAV81681.1"/>
    </source>
</evidence>
<dbReference type="GO" id="GO:0015271">
    <property type="term" value="F:outward rectifier potassium channel activity"/>
    <property type="evidence" value="ECO:0007669"/>
    <property type="project" value="TreeGrafter"/>
</dbReference>
<keyword evidence="13" id="KW-1185">Reference proteome</keyword>
<dbReference type="GO" id="GO:0022841">
    <property type="term" value="F:potassium ion leak channel activity"/>
    <property type="evidence" value="ECO:0007669"/>
    <property type="project" value="TreeGrafter"/>
</dbReference>
<feature type="transmembrane region" description="Helical" evidence="10">
    <location>
        <begin position="334"/>
        <end position="355"/>
    </location>
</feature>
<keyword evidence="5 8" id="KW-0406">Ion transport</keyword>
<feature type="region of interest" description="Disordered" evidence="9">
    <location>
        <begin position="541"/>
        <end position="593"/>
    </location>
</feature>
<dbReference type="PANTHER" id="PTHR11003:SF73">
    <property type="entry name" value="FIBRONECTIN TYPE-III DOMAIN-CONTAINING PROTEIN"/>
    <property type="match status" value="1"/>
</dbReference>
<keyword evidence="7 8" id="KW-0407">Ion channel</keyword>
<feature type="compositionally biased region" description="Acidic residues" evidence="9">
    <location>
        <begin position="25"/>
        <end position="34"/>
    </location>
</feature>